<organism evidence="1 2">
    <name type="scientific">Symbiopectobacterium purcellii</name>
    <dbReference type="NCBI Taxonomy" id="2871826"/>
    <lineage>
        <taxon>Bacteria</taxon>
        <taxon>Pseudomonadati</taxon>
        <taxon>Pseudomonadota</taxon>
        <taxon>Gammaproteobacteria</taxon>
        <taxon>Enterobacterales</taxon>
        <taxon>Enterobacteriaceae</taxon>
    </lineage>
</organism>
<evidence type="ECO:0008006" key="3">
    <source>
        <dbReference type="Google" id="ProtNLM"/>
    </source>
</evidence>
<accession>A0ABX9ALK9</accession>
<gene>
    <name evidence="1" type="ORF">K6K13_00085</name>
</gene>
<dbReference type="RefSeq" id="WP_222159016.1">
    <property type="nucleotide sequence ID" value="NZ_CP081864.1"/>
</dbReference>
<evidence type="ECO:0000313" key="2">
    <source>
        <dbReference type="Proteomes" id="UP000825886"/>
    </source>
</evidence>
<evidence type="ECO:0000313" key="1">
    <source>
        <dbReference type="EMBL" id="QZN95948.1"/>
    </source>
</evidence>
<name>A0ABX9ALK9_9ENTR</name>
<keyword evidence="2" id="KW-1185">Reference proteome</keyword>
<dbReference type="EMBL" id="CP081864">
    <property type="protein sequence ID" value="QZN95948.1"/>
    <property type="molecule type" value="Genomic_DNA"/>
</dbReference>
<sequence length="117" mass="13913">MKRSYFLYFGSNRNKEDVNALLSQYWDIVCVAHDNYYCGRYYLYSGFYADRLTVKDNKIAGTEEWLDEDNRHYRTLIEVSFIHGRNADKLNRCEFIKEAFAQLKIAEVIGDKCIEEI</sequence>
<protein>
    <recommendedName>
        <fullName evidence="3">Gamma-glutamylcyclotransferase AIG2-like domain-containing protein</fullName>
    </recommendedName>
</protein>
<proteinExistence type="predicted"/>
<dbReference type="Proteomes" id="UP000825886">
    <property type="component" value="Chromosome"/>
</dbReference>
<reference evidence="1 2" key="1">
    <citation type="submission" date="2021-08" db="EMBL/GenBank/DDBJ databases">
        <title>Culture and genomic analysis of Symbiopectobacterium purcellii sp. nov. gen. nov., isolated from the leafhopper Empoasca decipiens.</title>
        <authorList>
            <person name="Nadal-Jimenez P."/>
            <person name="Siozios S."/>
            <person name="Halliday N."/>
            <person name="Camara M."/>
            <person name="Hurst G.D.D."/>
        </authorList>
    </citation>
    <scope>NUCLEOTIDE SEQUENCE [LARGE SCALE GENOMIC DNA]</scope>
    <source>
        <strain evidence="1 2">SyEd1</strain>
    </source>
</reference>